<feature type="signal peptide" evidence="1">
    <location>
        <begin position="1"/>
        <end position="24"/>
    </location>
</feature>
<evidence type="ECO:0000313" key="3">
    <source>
        <dbReference type="Proteomes" id="UP000767392"/>
    </source>
</evidence>
<evidence type="ECO:0008006" key="4">
    <source>
        <dbReference type="Google" id="ProtNLM"/>
    </source>
</evidence>
<dbReference type="Proteomes" id="UP000767392">
    <property type="component" value="Unassembled WGS sequence"/>
</dbReference>
<sequence length="62" mass="7093">MLKKLITALSIVLMSLSFSYGAFTTINSSSNNVYAARKHHKENDTDEGFWQKIWDAIKDVQE</sequence>
<organism evidence="2 3">
    <name type="scientific">Apilactobacillus timberlakei</name>
    <dbReference type="NCBI Taxonomy" id="2008380"/>
    <lineage>
        <taxon>Bacteria</taxon>
        <taxon>Bacillati</taxon>
        <taxon>Bacillota</taxon>
        <taxon>Bacilli</taxon>
        <taxon>Lactobacillales</taxon>
        <taxon>Lactobacillaceae</taxon>
        <taxon>Apilactobacillus</taxon>
    </lineage>
</organism>
<reference evidence="2 3" key="1">
    <citation type="submission" date="2018-08" db="EMBL/GenBank/DDBJ databases">
        <title>Comparative genomics of wild bee and flower associated Lactobacillus reveals potential adaptation to the bee host.</title>
        <authorList>
            <person name="Vuong H.Q."/>
            <person name="Mcfrederick Q.S."/>
        </authorList>
    </citation>
    <scope>NUCLEOTIDE SEQUENCE [LARGE SCALE GENOMIC DNA]</scope>
    <source>
        <strain evidence="2 3">HV_04</strain>
    </source>
</reference>
<evidence type="ECO:0000256" key="1">
    <source>
        <dbReference type="SAM" id="SignalP"/>
    </source>
</evidence>
<name>A0ABY2YSZ1_9LACO</name>
<dbReference type="RefSeq" id="WP_105988060.1">
    <property type="nucleotide sequence ID" value="NZ_POST01000003.1"/>
</dbReference>
<accession>A0ABY2YSZ1</accession>
<keyword evidence="3" id="KW-1185">Reference proteome</keyword>
<gene>
    <name evidence="2" type="ORF">DY048_05155</name>
</gene>
<dbReference type="EMBL" id="QUAM01000003">
    <property type="protein sequence ID" value="TPR14337.1"/>
    <property type="molecule type" value="Genomic_DNA"/>
</dbReference>
<keyword evidence="1" id="KW-0732">Signal</keyword>
<evidence type="ECO:0000313" key="2">
    <source>
        <dbReference type="EMBL" id="TPR14337.1"/>
    </source>
</evidence>
<protein>
    <recommendedName>
        <fullName evidence="4">Secreted protein</fullName>
    </recommendedName>
</protein>
<proteinExistence type="predicted"/>
<feature type="chain" id="PRO_5046603511" description="Secreted protein" evidence="1">
    <location>
        <begin position="25"/>
        <end position="62"/>
    </location>
</feature>
<comment type="caution">
    <text evidence="2">The sequence shown here is derived from an EMBL/GenBank/DDBJ whole genome shotgun (WGS) entry which is preliminary data.</text>
</comment>